<proteinExistence type="predicted"/>
<evidence type="ECO:0000313" key="4">
    <source>
        <dbReference type="EMBL" id="VFK32149.1"/>
    </source>
</evidence>
<dbReference type="InterPro" id="IPR036157">
    <property type="entry name" value="dUTPase-like_sf"/>
</dbReference>
<evidence type="ECO:0000313" key="3">
    <source>
        <dbReference type="EMBL" id="VFK22675.1"/>
    </source>
</evidence>
<dbReference type="Pfam" id="PF22769">
    <property type="entry name" value="DCD"/>
    <property type="match status" value="1"/>
</dbReference>
<evidence type="ECO:0000256" key="1">
    <source>
        <dbReference type="SAM" id="Coils"/>
    </source>
</evidence>
<keyword evidence="2" id="KW-0812">Transmembrane</keyword>
<accession>A0A451B7B0</accession>
<dbReference type="Gene3D" id="2.70.40.10">
    <property type="match status" value="1"/>
</dbReference>
<sequence length="333" mass="37954">MTKEKSAEIKYEKYKSRDPFPSIPAALLNSADIRSYVDTTGMISPFYDGDLKTASYAARIAGECRVWNGKNNKFEKLELNKNDDKITLLPNSIAFIGIEPTFRLPDYIALRFNLAISHVYKGLLLGTGPLIDPGFVGKIYIPLHNLTSNKYEFAYGEKLIWIEFTKTSPIPCAPKVENEVSRCNKFSPFPEDKKEQELKDYLRKALEKTSYTDVVSSLPPIVKKAEDSADKTKKLLRKIRGWSIIGTIGVIVGIGSLLYSSWTLQNNSLREIRDQMNLLEKDLYLNASNEKNDSRRINDISQSSTNLKERLKEQSEIISELRKRITLLEDKKK</sequence>
<name>A0A451B7B0_9GAMM</name>
<keyword evidence="1" id="KW-0175">Coiled coil</keyword>
<dbReference type="AlphaFoldDB" id="A0A451B7B0"/>
<keyword evidence="2" id="KW-1133">Transmembrane helix</keyword>
<gene>
    <name evidence="3" type="ORF">BECKMB1821G_GA0114241_100299</name>
    <name evidence="5" type="ORF">BECKMB1821H_GA0114242_1001103</name>
    <name evidence="4" type="ORF">BECKMB1821I_GA0114274_103013</name>
</gene>
<dbReference type="InterPro" id="IPR011962">
    <property type="entry name" value="dCTP_deaminase"/>
</dbReference>
<feature type="coiled-coil region" evidence="1">
    <location>
        <begin position="304"/>
        <end position="331"/>
    </location>
</feature>
<dbReference type="EMBL" id="CAADFO010000002">
    <property type="protein sequence ID" value="VFK22675.1"/>
    <property type="molecule type" value="Genomic_DNA"/>
</dbReference>
<dbReference type="GO" id="GO:0006229">
    <property type="term" value="P:dUTP biosynthetic process"/>
    <property type="evidence" value="ECO:0007669"/>
    <property type="project" value="InterPro"/>
</dbReference>
<feature type="transmembrane region" description="Helical" evidence="2">
    <location>
        <begin position="241"/>
        <end position="262"/>
    </location>
</feature>
<evidence type="ECO:0000256" key="2">
    <source>
        <dbReference type="SAM" id="Phobius"/>
    </source>
</evidence>
<protein>
    <submittedName>
        <fullName evidence="5">Deoxycytidine triphosphate deaminase</fullName>
    </submittedName>
</protein>
<dbReference type="SUPFAM" id="SSF51283">
    <property type="entry name" value="dUTPase-like"/>
    <property type="match status" value="1"/>
</dbReference>
<dbReference type="EMBL" id="CAADGH010000001">
    <property type="protein sequence ID" value="VFK74172.1"/>
    <property type="molecule type" value="Genomic_DNA"/>
</dbReference>
<evidence type="ECO:0000313" key="5">
    <source>
        <dbReference type="EMBL" id="VFK74172.1"/>
    </source>
</evidence>
<keyword evidence="2" id="KW-0472">Membrane</keyword>
<dbReference type="EMBL" id="CAADFQ010000030">
    <property type="protein sequence ID" value="VFK32149.1"/>
    <property type="molecule type" value="Genomic_DNA"/>
</dbReference>
<dbReference type="GO" id="GO:0008829">
    <property type="term" value="F:dCTP deaminase activity"/>
    <property type="evidence" value="ECO:0007669"/>
    <property type="project" value="InterPro"/>
</dbReference>
<reference evidence="5" key="1">
    <citation type="submission" date="2019-02" db="EMBL/GenBank/DDBJ databases">
        <authorList>
            <person name="Gruber-Vodicka R. H."/>
            <person name="Seah K. B. B."/>
        </authorList>
    </citation>
    <scope>NUCLEOTIDE SEQUENCE</scope>
    <source>
        <strain evidence="3">BECK_BZ197</strain>
        <strain evidence="5">BECK_BZ198</strain>
        <strain evidence="4">BECK_BZ199</strain>
    </source>
</reference>
<organism evidence="5">
    <name type="scientific">Candidatus Kentrum sp. MB</name>
    <dbReference type="NCBI Taxonomy" id="2138164"/>
    <lineage>
        <taxon>Bacteria</taxon>
        <taxon>Pseudomonadati</taxon>
        <taxon>Pseudomonadota</taxon>
        <taxon>Gammaproteobacteria</taxon>
        <taxon>Candidatus Kentrum</taxon>
    </lineage>
</organism>